<accession>A0ABY7YWE0</accession>
<feature type="region of interest" description="Disordered" evidence="1">
    <location>
        <begin position="29"/>
        <end position="69"/>
    </location>
</feature>
<sequence>MKLKQCLAILLLALAPLAAAGLSVPTVMAQESTSEMPPMPRPRPQHQPGDTSAPPAEQSQQIAPVPAPPPNTAATTAIEALTSVPQPVTLTASITPDGAPIPDGLVWRVFDTKTDATGELALAAKSDAATAKIELPPGKYVVHVAYGRAQTSDTLTVEEGENTKSLVLGAGALRLNAAVDGDVPIPLDLLHFDLFTTGSEADRTMVAQNLSANDIVTLNAGTYHVVSYFGNVNAVVRADLRVEPGQLTDATLYHHASQISFKLVSEPGGEAIADVEWTVKTADGDTVFTDLGAFPSTVLGQGDYLVLAKQGDKVFNRAFEVMPGPAKEIEVLTTVY</sequence>
<name>A0ABY7YWE0_9HYPH</name>
<evidence type="ECO:0000313" key="4">
    <source>
        <dbReference type="Proteomes" id="UP001222118"/>
    </source>
</evidence>
<gene>
    <name evidence="3" type="ORF">PSQ90_14680</name>
</gene>
<dbReference type="EMBL" id="CP118247">
    <property type="protein sequence ID" value="WDR05507.1"/>
    <property type="molecule type" value="Genomic_DNA"/>
</dbReference>
<reference evidence="3 4" key="1">
    <citation type="submission" date="2023-02" db="EMBL/GenBank/DDBJ databases">
        <title>Devosia chondri sp. nov., isolated from the phycosphere of marine algae.</title>
        <authorList>
            <person name="Kim J.M."/>
            <person name="Lee J.K."/>
            <person name="Choi B.J."/>
            <person name="Bayburt H."/>
            <person name="Jeon C.O."/>
        </authorList>
    </citation>
    <scope>NUCLEOTIDE SEQUENCE [LARGE SCALE GENOMIC DNA]</scope>
    <source>
        <strain evidence="3 4">G2-5</strain>
    </source>
</reference>
<dbReference type="RefSeq" id="WP_282211026.1">
    <property type="nucleotide sequence ID" value="NZ_CP118247.1"/>
</dbReference>
<evidence type="ECO:0000313" key="3">
    <source>
        <dbReference type="EMBL" id="WDR05507.1"/>
    </source>
</evidence>
<keyword evidence="2" id="KW-0732">Signal</keyword>
<proteinExistence type="predicted"/>
<dbReference type="Proteomes" id="UP001222118">
    <property type="component" value="Chromosome"/>
</dbReference>
<feature type="signal peptide" evidence="2">
    <location>
        <begin position="1"/>
        <end position="29"/>
    </location>
</feature>
<evidence type="ECO:0008006" key="5">
    <source>
        <dbReference type="Google" id="ProtNLM"/>
    </source>
</evidence>
<organism evidence="3 4">
    <name type="scientific">Devosia rhodophyticola</name>
    <dbReference type="NCBI Taxonomy" id="3026423"/>
    <lineage>
        <taxon>Bacteria</taxon>
        <taxon>Pseudomonadati</taxon>
        <taxon>Pseudomonadota</taxon>
        <taxon>Alphaproteobacteria</taxon>
        <taxon>Hyphomicrobiales</taxon>
        <taxon>Devosiaceae</taxon>
        <taxon>Devosia</taxon>
    </lineage>
</organism>
<protein>
    <recommendedName>
        <fullName evidence="5">Carboxypeptidase regulatory-like domain-containing protein</fullName>
    </recommendedName>
</protein>
<evidence type="ECO:0000256" key="1">
    <source>
        <dbReference type="SAM" id="MobiDB-lite"/>
    </source>
</evidence>
<feature type="chain" id="PRO_5045819256" description="Carboxypeptidase regulatory-like domain-containing protein" evidence="2">
    <location>
        <begin position="30"/>
        <end position="336"/>
    </location>
</feature>
<evidence type="ECO:0000256" key="2">
    <source>
        <dbReference type="SAM" id="SignalP"/>
    </source>
</evidence>
<keyword evidence="4" id="KW-1185">Reference proteome</keyword>